<protein>
    <submittedName>
        <fullName evidence="4">Periplasmic binding protein</fullName>
    </submittedName>
</protein>
<evidence type="ECO:0000313" key="4">
    <source>
        <dbReference type="EMBL" id="ABW19863.1"/>
    </source>
</evidence>
<dbReference type="Pfam" id="PF01497">
    <property type="entry name" value="Peripla_BP_2"/>
    <property type="match status" value="1"/>
</dbReference>
<gene>
    <name evidence="4" type="ordered locus">Clos_2330</name>
</gene>
<feature type="chain" id="PRO_5038870543" evidence="2">
    <location>
        <begin position="22"/>
        <end position="347"/>
    </location>
</feature>
<dbReference type="GO" id="GO:0071281">
    <property type="term" value="P:cellular response to iron ion"/>
    <property type="evidence" value="ECO:0007669"/>
    <property type="project" value="TreeGrafter"/>
</dbReference>
<reference evidence="5" key="1">
    <citation type="submission" date="2007-10" db="EMBL/GenBank/DDBJ databases">
        <title>Complete genome of Alkaliphilus oremlandii OhILAs.</title>
        <authorList>
            <person name="Copeland A."/>
            <person name="Lucas S."/>
            <person name="Lapidus A."/>
            <person name="Barry K."/>
            <person name="Detter J.C."/>
            <person name="Glavina del Rio T."/>
            <person name="Hammon N."/>
            <person name="Israni S."/>
            <person name="Dalin E."/>
            <person name="Tice H."/>
            <person name="Pitluck S."/>
            <person name="Chain P."/>
            <person name="Malfatti S."/>
            <person name="Shin M."/>
            <person name="Vergez L."/>
            <person name="Schmutz J."/>
            <person name="Larimer F."/>
            <person name="Land M."/>
            <person name="Hauser L."/>
            <person name="Kyrpides N."/>
            <person name="Mikhailova N."/>
            <person name="Stolz J.F."/>
            <person name="Dawson A."/>
            <person name="Fisher E."/>
            <person name="Crable B."/>
            <person name="Perera E."/>
            <person name="Lisak J."/>
            <person name="Ranganathan M."/>
            <person name="Basu P."/>
            <person name="Richardson P."/>
        </authorList>
    </citation>
    <scope>NUCLEOTIDE SEQUENCE [LARGE SCALE GENOMIC DNA]</scope>
    <source>
        <strain evidence="5">OhILAs</strain>
    </source>
</reference>
<dbReference type="PANTHER" id="PTHR30535">
    <property type="entry name" value="VITAMIN B12-BINDING PROTEIN"/>
    <property type="match status" value="1"/>
</dbReference>
<keyword evidence="2" id="KW-0732">Signal</keyword>
<dbReference type="KEGG" id="aoe:Clos_2330"/>
<accession>A8MJ81</accession>
<evidence type="ECO:0000313" key="5">
    <source>
        <dbReference type="Proteomes" id="UP000000269"/>
    </source>
</evidence>
<feature type="signal peptide" evidence="2">
    <location>
        <begin position="1"/>
        <end position="21"/>
    </location>
</feature>
<dbReference type="PROSITE" id="PS51257">
    <property type="entry name" value="PROKAR_LIPOPROTEIN"/>
    <property type="match status" value="1"/>
</dbReference>
<feature type="domain" description="Fe/B12 periplasmic-binding" evidence="3">
    <location>
        <begin position="71"/>
        <end position="337"/>
    </location>
</feature>
<dbReference type="EMBL" id="CP000853">
    <property type="protein sequence ID" value="ABW19863.1"/>
    <property type="molecule type" value="Genomic_DNA"/>
</dbReference>
<evidence type="ECO:0000256" key="1">
    <source>
        <dbReference type="ARBA" id="ARBA00008814"/>
    </source>
</evidence>
<dbReference type="STRING" id="350688.Clos_2330"/>
<sequence length="347" mass="38222">MKGKKGISLALVLMVSTGLFGCNQSKETKGHALGKTTEEISRTIEVIGADYPLTIKDTTTDETVLEKVPEKVAVISGTPLSIWYDLGGKSICSSDISENVKLVEGYEEEIKSLPSVGPVYSIDMERIVSEKPDLIIAQYGTQGTHAKKLREMGFNVIVTNVKTYKDVVDTYIAFGKILKSEESANKRIAELEQKKAEIISKLPDQETSVVILYVTANALSVKLNNSIAGDVSNVLKLRNIASGLPVDTIGSENTPLDIEYIVQENPDYVFVTSMIASNEAAKKTMEEHFASNPAWRSIPAITEGRVIYLPQEHFLFNSGPYYSEAIEYVARSIYPEIYGEVDGWYGK</sequence>
<keyword evidence="5" id="KW-1185">Reference proteome</keyword>
<proteinExistence type="inferred from homology"/>
<dbReference type="RefSeq" id="WP_012160170.1">
    <property type="nucleotide sequence ID" value="NC_009922.1"/>
</dbReference>
<evidence type="ECO:0000259" key="3">
    <source>
        <dbReference type="PROSITE" id="PS50983"/>
    </source>
</evidence>
<comment type="similarity">
    <text evidence="1">Belongs to the bacterial solute-binding protein 8 family.</text>
</comment>
<dbReference type="HOGENOM" id="CLU_038034_2_3_9"/>
<dbReference type="Gene3D" id="3.40.50.1980">
    <property type="entry name" value="Nitrogenase molybdenum iron protein domain"/>
    <property type="match status" value="2"/>
</dbReference>
<dbReference type="SUPFAM" id="SSF53807">
    <property type="entry name" value="Helical backbone' metal receptor"/>
    <property type="match status" value="1"/>
</dbReference>
<dbReference type="PROSITE" id="PS50983">
    <property type="entry name" value="FE_B12_PBP"/>
    <property type="match status" value="1"/>
</dbReference>
<dbReference type="InterPro" id="IPR002491">
    <property type="entry name" value="ABC_transptr_periplasmic_BD"/>
</dbReference>
<dbReference type="AlphaFoldDB" id="A8MJ81"/>
<dbReference type="InterPro" id="IPR050902">
    <property type="entry name" value="ABC_Transporter_SBP"/>
</dbReference>
<organism evidence="4 5">
    <name type="scientific">Alkaliphilus oremlandii (strain OhILAs)</name>
    <name type="common">Clostridium oremlandii (strain OhILAs)</name>
    <dbReference type="NCBI Taxonomy" id="350688"/>
    <lineage>
        <taxon>Bacteria</taxon>
        <taxon>Bacillati</taxon>
        <taxon>Bacillota</taxon>
        <taxon>Clostridia</taxon>
        <taxon>Peptostreptococcales</taxon>
        <taxon>Natronincolaceae</taxon>
        <taxon>Alkaliphilus</taxon>
    </lineage>
</organism>
<dbReference type="PANTHER" id="PTHR30535:SF34">
    <property type="entry name" value="MOLYBDATE-BINDING PROTEIN MOLA"/>
    <property type="match status" value="1"/>
</dbReference>
<dbReference type="Proteomes" id="UP000000269">
    <property type="component" value="Chromosome"/>
</dbReference>
<evidence type="ECO:0000256" key="2">
    <source>
        <dbReference type="SAM" id="SignalP"/>
    </source>
</evidence>
<name>A8MJ81_ALKOO</name>
<dbReference type="eggNOG" id="COG0614">
    <property type="taxonomic scope" value="Bacteria"/>
</dbReference>